<keyword evidence="3" id="KW-1185">Reference proteome</keyword>
<evidence type="ECO:0000256" key="1">
    <source>
        <dbReference type="SAM" id="SignalP"/>
    </source>
</evidence>
<keyword evidence="1" id="KW-0732">Signal</keyword>
<proteinExistence type="predicted"/>
<feature type="chain" id="PRO_5045279234" description="Secreted protein" evidence="1">
    <location>
        <begin position="22"/>
        <end position="151"/>
    </location>
</feature>
<gene>
    <name evidence="2" type="ORF">DUNSADRAFT_15165</name>
</gene>
<feature type="signal peptide" evidence="1">
    <location>
        <begin position="1"/>
        <end position="21"/>
    </location>
</feature>
<dbReference type="Proteomes" id="UP000815325">
    <property type="component" value="Unassembled WGS sequence"/>
</dbReference>
<protein>
    <recommendedName>
        <fullName evidence="4">Secreted protein</fullName>
    </recommendedName>
</protein>
<evidence type="ECO:0000313" key="3">
    <source>
        <dbReference type="Proteomes" id="UP000815325"/>
    </source>
</evidence>
<comment type="caution">
    <text evidence="2">The sequence shown here is derived from an EMBL/GenBank/DDBJ whole genome shotgun (WGS) entry which is preliminary data.</text>
</comment>
<evidence type="ECO:0008006" key="4">
    <source>
        <dbReference type="Google" id="ProtNLM"/>
    </source>
</evidence>
<dbReference type="EMBL" id="MU070088">
    <property type="protein sequence ID" value="KAF5830021.1"/>
    <property type="molecule type" value="Genomic_DNA"/>
</dbReference>
<reference evidence="2" key="1">
    <citation type="submission" date="2017-08" db="EMBL/GenBank/DDBJ databases">
        <authorList>
            <person name="Polle J.E."/>
            <person name="Barry K."/>
            <person name="Cushman J."/>
            <person name="Schmutz J."/>
            <person name="Tran D."/>
            <person name="Hathwaick L.T."/>
            <person name="Yim W.C."/>
            <person name="Jenkins J."/>
            <person name="Mckie-Krisberg Z.M."/>
            <person name="Prochnik S."/>
            <person name="Lindquist E."/>
            <person name="Dockter R.B."/>
            <person name="Adam C."/>
            <person name="Molina H."/>
            <person name="Bunkerborg J."/>
            <person name="Jin E."/>
            <person name="Buchheim M."/>
            <person name="Magnuson J."/>
        </authorList>
    </citation>
    <scope>NUCLEOTIDE SEQUENCE</scope>
    <source>
        <strain evidence="2">CCAP 19/18</strain>
    </source>
</reference>
<evidence type="ECO:0000313" key="2">
    <source>
        <dbReference type="EMBL" id="KAF5830021.1"/>
    </source>
</evidence>
<name>A0ABQ7G606_DUNSA</name>
<accession>A0ABQ7G606</accession>
<organism evidence="2 3">
    <name type="scientific">Dunaliella salina</name>
    <name type="common">Green alga</name>
    <name type="synonym">Protococcus salinus</name>
    <dbReference type="NCBI Taxonomy" id="3046"/>
    <lineage>
        <taxon>Eukaryota</taxon>
        <taxon>Viridiplantae</taxon>
        <taxon>Chlorophyta</taxon>
        <taxon>core chlorophytes</taxon>
        <taxon>Chlorophyceae</taxon>
        <taxon>CS clade</taxon>
        <taxon>Chlamydomonadales</taxon>
        <taxon>Dunaliellaceae</taxon>
        <taxon>Dunaliella</taxon>
    </lineage>
</organism>
<sequence length="151" mass="15975">MTCSCLIAVWCFASTPMSLEATVSRLRSSCSARTVQRVPYGVSGSPATTWITSSVASTFFPALAHTSFAALSSSSAGRCTSSTLSISRARALASTPLLTVWPCSGSIAPQRSQLTRTATVFTAHALYPSRQLWPVPAFQSQHSLHTHPTPG</sequence>